<dbReference type="KEGG" id="mng:MNEG_4880"/>
<keyword evidence="5 7" id="KW-0472">Membrane</keyword>
<feature type="region of interest" description="Disordered" evidence="6">
    <location>
        <begin position="203"/>
        <end position="287"/>
    </location>
</feature>
<dbReference type="RefSeq" id="XP_013902095.1">
    <property type="nucleotide sequence ID" value="XM_014046641.1"/>
</dbReference>
<feature type="transmembrane region" description="Helical" evidence="7">
    <location>
        <begin position="52"/>
        <end position="72"/>
    </location>
</feature>
<dbReference type="InterPro" id="IPR058533">
    <property type="entry name" value="Cation_efflux_TM"/>
</dbReference>
<evidence type="ECO:0000256" key="2">
    <source>
        <dbReference type="ARBA" id="ARBA00022692"/>
    </source>
</evidence>
<dbReference type="InterPro" id="IPR027469">
    <property type="entry name" value="Cation_efflux_TMD_sf"/>
</dbReference>
<protein>
    <submittedName>
        <fullName evidence="9">Solute carrier family 30 (Zinc transporter), member 2</fullName>
    </submittedName>
</protein>
<keyword evidence="3" id="KW-0813">Transport</keyword>
<keyword evidence="4 7" id="KW-1133">Transmembrane helix</keyword>
<dbReference type="InterPro" id="IPR050681">
    <property type="entry name" value="CDF/SLC30A"/>
</dbReference>
<feature type="domain" description="Cation efflux protein transmembrane" evidence="8">
    <location>
        <begin position="52"/>
        <end position="198"/>
    </location>
</feature>
<dbReference type="PANTHER" id="PTHR11562:SF17">
    <property type="entry name" value="RE54080P-RELATED"/>
    <property type="match status" value="1"/>
</dbReference>
<feature type="transmembrane region" description="Helical" evidence="7">
    <location>
        <begin position="119"/>
        <end position="138"/>
    </location>
</feature>
<keyword evidence="2 7" id="KW-0812">Transmembrane</keyword>
<dbReference type="InterPro" id="IPR002524">
    <property type="entry name" value="Cation_efflux"/>
</dbReference>
<feature type="transmembrane region" description="Helical" evidence="7">
    <location>
        <begin position="174"/>
        <end position="197"/>
    </location>
</feature>
<dbReference type="PANTHER" id="PTHR11562">
    <property type="entry name" value="CATION EFFLUX PROTEIN/ ZINC TRANSPORTER"/>
    <property type="match status" value="1"/>
</dbReference>
<evidence type="ECO:0000256" key="6">
    <source>
        <dbReference type="SAM" id="MobiDB-lite"/>
    </source>
</evidence>
<accession>A0A0D2NCI0</accession>
<feature type="compositionally biased region" description="Basic and acidic residues" evidence="6">
    <location>
        <begin position="225"/>
        <end position="253"/>
    </location>
</feature>
<keyword evidence="3" id="KW-0862">Zinc</keyword>
<evidence type="ECO:0000256" key="1">
    <source>
        <dbReference type="ARBA" id="ARBA00004141"/>
    </source>
</evidence>
<dbReference type="GO" id="GO:0005385">
    <property type="term" value="F:zinc ion transmembrane transporter activity"/>
    <property type="evidence" value="ECO:0007669"/>
    <property type="project" value="TreeGrafter"/>
</dbReference>
<dbReference type="AlphaFoldDB" id="A0A0D2NCI0"/>
<evidence type="ECO:0000256" key="5">
    <source>
        <dbReference type="ARBA" id="ARBA00023136"/>
    </source>
</evidence>
<evidence type="ECO:0000313" key="9">
    <source>
        <dbReference type="EMBL" id="KIZ03076.1"/>
    </source>
</evidence>
<keyword evidence="3" id="KW-0864">Zinc transport</keyword>
<keyword evidence="3" id="KW-0406">Ion transport</keyword>
<dbReference type="GeneID" id="25737757"/>
<organism evidence="9 10">
    <name type="scientific">Monoraphidium neglectum</name>
    <dbReference type="NCBI Taxonomy" id="145388"/>
    <lineage>
        <taxon>Eukaryota</taxon>
        <taxon>Viridiplantae</taxon>
        <taxon>Chlorophyta</taxon>
        <taxon>core chlorophytes</taxon>
        <taxon>Chlorophyceae</taxon>
        <taxon>CS clade</taxon>
        <taxon>Sphaeropleales</taxon>
        <taxon>Selenastraceae</taxon>
        <taxon>Monoraphidium</taxon>
    </lineage>
</organism>
<dbReference type="STRING" id="145388.A0A0D2NCI0"/>
<dbReference type="SUPFAM" id="SSF161111">
    <property type="entry name" value="Cation efflux protein transmembrane domain-like"/>
    <property type="match status" value="1"/>
</dbReference>
<comment type="subcellular location">
    <subcellularLocation>
        <location evidence="1">Membrane</location>
        <topology evidence="1">Multi-pass membrane protein</topology>
    </subcellularLocation>
</comment>
<evidence type="ECO:0000259" key="8">
    <source>
        <dbReference type="Pfam" id="PF01545"/>
    </source>
</evidence>
<dbReference type="GO" id="GO:0005886">
    <property type="term" value="C:plasma membrane"/>
    <property type="evidence" value="ECO:0007669"/>
    <property type="project" value="TreeGrafter"/>
</dbReference>
<proteinExistence type="predicted"/>
<feature type="transmembrane region" description="Helical" evidence="7">
    <location>
        <begin position="360"/>
        <end position="383"/>
    </location>
</feature>
<evidence type="ECO:0000256" key="4">
    <source>
        <dbReference type="ARBA" id="ARBA00022989"/>
    </source>
</evidence>
<name>A0A0D2NCI0_9CHLO</name>
<dbReference type="OrthoDB" id="9944568at2759"/>
<sequence length="445" mass="46409">MAESLKKPLLGQRADAGAPAQSKSECRLQDKCFLSEGQAQSAQQYNSVQRKLILACVLCFAFMVVEVIGGWIARSIAIMSDAAHMLSDVSSFLVAIFAAWAATQPGTQLYSFGYHRAEILGALVSVLIIWLVTGALVFEAVQRTINPVRVDGKRERAGRPGQAADELRGPGRGAAIGVMFIISLAGIVFNVLVYLALGVHGGHGHSHDHGGGGGCSGHGHGHGHAHADEADEEHAHDHDHDHGSHGHGHEHGHGHDHHHGHSHSDHSSCGGHGAGAAAGGQQQQQQAAAGGGSGVVIAVPESKLLIQQTGAREIEVRCELPISTAAPGAAGAPAAAARAQRQAARASGGGHSDNINLRGAVLHVIGDLVQSVGVALAGLLIWLHPDDPRWYIADPICTFLFSVLVLWTTKNILSDIVAVLMERAPQTVNPVQAPGKGLELCNEGS</sequence>
<evidence type="ECO:0000313" key="10">
    <source>
        <dbReference type="Proteomes" id="UP000054498"/>
    </source>
</evidence>
<dbReference type="NCBIfam" id="TIGR01297">
    <property type="entry name" value="CDF"/>
    <property type="match status" value="1"/>
</dbReference>
<keyword evidence="10" id="KW-1185">Reference proteome</keyword>
<reference evidence="9 10" key="1">
    <citation type="journal article" date="2013" name="BMC Genomics">
        <title>Reconstruction of the lipid metabolism for the microalga Monoraphidium neglectum from its genome sequence reveals characteristics suitable for biofuel production.</title>
        <authorList>
            <person name="Bogen C."/>
            <person name="Al-Dilaimi A."/>
            <person name="Albersmeier A."/>
            <person name="Wichmann J."/>
            <person name="Grundmann M."/>
            <person name="Rupp O."/>
            <person name="Lauersen K.J."/>
            <person name="Blifernez-Klassen O."/>
            <person name="Kalinowski J."/>
            <person name="Goesmann A."/>
            <person name="Mussgnug J.H."/>
            <person name="Kruse O."/>
        </authorList>
    </citation>
    <scope>NUCLEOTIDE SEQUENCE [LARGE SCALE GENOMIC DNA]</scope>
    <source>
        <strain evidence="9 10">SAG 48.87</strain>
    </source>
</reference>
<dbReference type="Proteomes" id="UP000054498">
    <property type="component" value="Unassembled WGS sequence"/>
</dbReference>
<gene>
    <name evidence="9" type="ORF">MNEG_4880</name>
</gene>
<feature type="domain" description="Cation efflux protein transmembrane" evidence="8">
    <location>
        <begin position="334"/>
        <end position="421"/>
    </location>
</feature>
<dbReference type="Gene3D" id="1.20.1510.10">
    <property type="entry name" value="Cation efflux protein transmembrane domain"/>
    <property type="match status" value="2"/>
</dbReference>
<feature type="transmembrane region" description="Helical" evidence="7">
    <location>
        <begin position="92"/>
        <end position="112"/>
    </location>
</feature>
<dbReference type="EMBL" id="KK100919">
    <property type="protein sequence ID" value="KIZ03076.1"/>
    <property type="molecule type" value="Genomic_DNA"/>
</dbReference>
<evidence type="ECO:0000256" key="7">
    <source>
        <dbReference type="SAM" id="Phobius"/>
    </source>
</evidence>
<evidence type="ECO:0000256" key="3">
    <source>
        <dbReference type="ARBA" id="ARBA00022906"/>
    </source>
</evidence>
<dbReference type="Pfam" id="PF01545">
    <property type="entry name" value="Cation_efflux"/>
    <property type="match status" value="2"/>
</dbReference>
<feature type="transmembrane region" description="Helical" evidence="7">
    <location>
        <begin position="389"/>
        <end position="407"/>
    </location>
</feature>